<dbReference type="InterPro" id="IPR038158">
    <property type="entry name" value="H-NOX_domain_sf"/>
</dbReference>
<feature type="domain" description="Heme NO-binding" evidence="1">
    <location>
        <begin position="5"/>
        <end position="121"/>
    </location>
</feature>
<protein>
    <submittedName>
        <fullName evidence="2">Heme NO-binding domain-containing protein</fullName>
    </submittedName>
</protein>
<gene>
    <name evidence="2" type="ORF">ACFSCT_04890</name>
</gene>
<dbReference type="InterPro" id="IPR011644">
    <property type="entry name" value="Heme_NO-bd"/>
</dbReference>
<accession>A0ABW4R4H9</accession>
<sequence>MMHRFVIRSIELFLTETYGMGFWRQVVALVGLGDFGAFENCPQDKVAGVLATAAENLGKSVDELTEDIGAWLVQMEALRRLLRFSGPDYRDFVLSLNEFRGRCHLILPEMEVPDFSVWQEGERLSVSVDPGRDAAIHDLWRSLVAGGLRAIADDYGALALIETNPQGIIEVTILSTDFAEGRDFVLSAGLSAAAVRSGAGRVDGNAEH</sequence>
<organism evidence="2 3">
    <name type="scientific">Paracoccus pacificus</name>
    <dbReference type="NCBI Taxonomy" id="1463598"/>
    <lineage>
        <taxon>Bacteria</taxon>
        <taxon>Pseudomonadati</taxon>
        <taxon>Pseudomonadota</taxon>
        <taxon>Alphaproteobacteria</taxon>
        <taxon>Rhodobacterales</taxon>
        <taxon>Paracoccaceae</taxon>
        <taxon>Paracoccus</taxon>
    </lineage>
</organism>
<dbReference type="EMBL" id="JBHUEN010000013">
    <property type="protein sequence ID" value="MFD1881050.1"/>
    <property type="molecule type" value="Genomic_DNA"/>
</dbReference>
<evidence type="ECO:0000313" key="2">
    <source>
        <dbReference type="EMBL" id="MFD1881050.1"/>
    </source>
</evidence>
<dbReference type="Pfam" id="PF07700">
    <property type="entry name" value="HNOB"/>
    <property type="match status" value="1"/>
</dbReference>
<evidence type="ECO:0000313" key="3">
    <source>
        <dbReference type="Proteomes" id="UP001597213"/>
    </source>
</evidence>
<proteinExistence type="predicted"/>
<dbReference type="Proteomes" id="UP001597213">
    <property type="component" value="Unassembled WGS sequence"/>
</dbReference>
<dbReference type="InterPro" id="IPR024096">
    <property type="entry name" value="NO_sig/Golgi_transp_ligand-bd"/>
</dbReference>
<reference evidence="3" key="1">
    <citation type="journal article" date="2019" name="Int. J. Syst. Evol. Microbiol.">
        <title>The Global Catalogue of Microorganisms (GCM) 10K type strain sequencing project: providing services to taxonomists for standard genome sequencing and annotation.</title>
        <authorList>
            <consortium name="The Broad Institute Genomics Platform"/>
            <consortium name="The Broad Institute Genome Sequencing Center for Infectious Disease"/>
            <person name="Wu L."/>
            <person name="Ma J."/>
        </authorList>
    </citation>
    <scope>NUCLEOTIDE SEQUENCE [LARGE SCALE GENOMIC DNA]</scope>
    <source>
        <strain evidence="3">CCUG 56029</strain>
    </source>
</reference>
<dbReference type="Gene3D" id="3.90.1520.10">
    <property type="entry name" value="H-NOX domain"/>
    <property type="match status" value="1"/>
</dbReference>
<dbReference type="SUPFAM" id="SSF111126">
    <property type="entry name" value="Ligand-binding domain in the NO signalling and Golgi transport"/>
    <property type="match status" value="1"/>
</dbReference>
<dbReference type="RefSeq" id="WP_379140574.1">
    <property type="nucleotide sequence ID" value="NZ_JBHUEN010000013.1"/>
</dbReference>
<name>A0ABW4R4H9_9RHOB</name>
<keyword evidence="3" id="KW-1185">Reference proteome</keyword>
<comment type="caution">
    <text evidence="2">The sequence shown here is derived from an EMBL/GenBank/DDBJ whole genome shotgun (WGS) entry which is preliminary data.</text>
</comment>
<evidence type="ECO:0000259" key="1">
    <source>
        <dbReference type="Pfam" id="PF07700"/>
    </source>
</evidence>